<evidence type="ECO:0000256" key="3">
    <source>
        <dbReference type="SAM" id="MobiDB-lite"/>
    </source>
</evidence>
<dbReference type="GO" id="GO:0010181">
    <property type="term" value="F:FMN binding"/>
    <property type="evidence" value="ECO:0007669"/>
    <property type="project" value="InterPro"/>
</dbReference>
<dbReference type="AlphaFoldDB" id="A0A5D4KDL3"/>
<keyword evidence="2" id="KW-0560">Oxidoreductase</keyword>
<evidence type="ECO:0000313" key="6">
    <source>
        <dbReference type="Proteomes" id="UP000323317"/>
    </source>
</evidence>
<organism evidence="5 6">
    <name type="scientific">Rossellomorea vietnamensis</name>
    <dbReference type="NCBI Taxonomy" id="218284"/>
    <lineage>
        <taxon>Bacteria</taxon>
        <taxon>Bacillati</taxon>
        <taxon>Bacillota</taxon>
        <taxon>Bacilli</taxon>
        <taxon>Bacillales</taxon>
        <taxon>Bacillaceae</taxon>
        <taxon>Rossellomorea</taxon>
    </lineage>
</organism>
<protein>
    <submittedName>
        <fullName evidence="5">NADH:flavin oxidoreductase/NADH oxidase family protein</fullName>
    </submittedName>
</protein>
<accession>A0A5D4KDL3</accession>
<dbReference type="Pfam" id="PF00724">
    <property type="entry name" value="Oxidored_FMN"/>
    <property type="match status" value="1"/>
</dbReference>
<comment type="caution">
    <text evidence="5">The sequence shown here is derived from an EMBL/GenBank/DDBJ whole genome shotgun (WGS) entry which is preliminary data.</text>
</comment>
<dbReference type="PANTHER" id="PTHR43656">
    <property type="entry name" value="BINDING OXIDOREDUCTASE, PUTATIVE (AFU_ORTHOLOGUE AFUA_2G08260)-RELATED"/>
    <property type="match status" value="1"/>
</dbReference>
<sequence>MYRGETHLNNTNHPLSEPLALPNGAEIKNRFFKSAMSEALGTDDHNSSPALVTLYKTWADGGTGLVVTGNVMIDRNALGESGNVVIEDERDLAVLSDWAKAGTRNGTHLWMQLNHPGKQSPRTLSKTPVAPSAIPLSGSLKKFFNEPRALTEEEIQGLVTRFGKAASVAQKAGFTGVQIHAAHGYLISQFLSPYHNRRSDEWGGSLENRMRFLLEVYKEIRMQTGENFPIGIKLNSADFQRGGFTEEESLEVIRKLAQAGVDLIEISGGNYENPMMQGANVKESTKKREAYFLEFAAKVRSIVSIPLVVTGGFRSEKAMTDAVAQGEIDMVGIAKPLALIPDLPNQIFQGTYETIKLKPMKTGLKWLDKSASMLEIVWYEQQLARIGNSQSPKPDHSVWLALLHTITTNGTAVFKKRRG</sequence>
<dbReference type="InterPro" id="IPR001155">
    <property type="entry name" value="OxRdtase_FMN_N"/>
</dbReference>
<dbReference type="Proteomes" id="UP000323317">
    <property type="component" value="Unassembled WGS sequence"/>
</dbReference>
<dbReference type="PANTHER" id="PTHR43656:SF2">
    <property type="entry name" value="BINDING OXIDOREDUCTASE, PUTATIVE (AFU_ORTHOLOGUE AFUA_2G08260)-RELATED"/>
    <property type="match status" value="1"/>
</dbReference>
<evidence type="ECO:0000256" key="2">
    <source>
        <dbReference type="ARBA" id="ARBA00023002"/>
    </source>
</evidence>
<feature type="domain" description="NADH:flavin oxidoreductase/NADH oxidase N-terminal" evidence="4">
    <location>
        <begin position="15"/>
        <end position="352"/>
    </location>
</feature>
<evidence type="ECO:0000256" key="1">
    <source>
        <dbReference type="ARBA" id="ARBA00022630"/>
    </source>
</evidence>
<dbReference type="EMBL" id="VTEH01000013">
    <property type="protein sequence ID" value="TYR74273.1"/>
    <property type="molecule type" value="Genomic_DNA"/>
</dbReference>
<keyword evidence="1" id="KW-0285">Flavoprotein</keyword>
<evidence type="ECO:0000259" key="4">
    <source>
        <dbReference type="Pfam" id="PF00724"/>
    </source>
</evidence>
<dbReference type="Gene3D" id="3.20.20.70">
    <property type="entry name" value="Aldolase class I"/>
    <property type="match status" value="1"/>
</dbReference>
<evidence type="ECO:0000313" key="5">
    <source>
        <dbReference type="EMBL" id="TYR74273.1"/>
    </source>
</evidence>
<dbReference type="InterPro" id="IPR013785">
    <property type="entry name" value="Aldolase_TIM"/>
</dbReference>
<feature type="region of interest" description="Disordered" evidence="3">
    <location>
        <begin position="1"/>
        <end position="21"/>
    </location>
</feature>
<proteinExistence type="predicted"/>
<dbReference type="GO" id="GO:0016491">
    <property type="term" value="F:oxidoreductase activity"/>
    <property type="evidence" value="ECO:0007669"/>
    <property type="project" value="UniProtKB-KW"/>
</dbReference>
<gene>
    <name evidence="5" type="ORF">FZC79_15455</name>
</gene>
<dbReference type="CDD" id="cd04733">
    <property type="entry name" value="OYE_like_2_FMN"/>
    <property type="match status" value="1"/>
</dbReference>
<dbReference type="SUPFAM" id="SSF51395">
    <property type="entry name" value="FMN-linked oxidoreductases"/>
    <property type="match status" value="1"/>
</dbReference>
<dbReference type="InterPro" id="IPR051799">
    <property type="entry name" value="NADH_flavin_oxidoreductase"/>
</dbReference>
<reference evidence="5 6" key="1">
    <citation type="submission" date="2019-08" db="EMBL/GenBank/DDBJ databases">
        <title>Bacillus genomes from the desert of Cuatro Cienegas, Coahuila.</title>
        <authorList>
            <person name="Olmedo-Alvarez G."/>
        </authorList>
    </citation>
    <scope>NUCLEOTIDE SEQUENCE [LARGE SCALE GENOMIC DNA]</scope>
    <source>
        <strain evidence="5 6">CH40_1T</strain>
    </source>
</reference>
<name>A0A5D4KDL3_9BACI</name>